<dbReference type="InterPro" id="IPR006586">
    <property type="entry name" value="ADAM_Cys-rich"/>
</dbReference>
<feature type="chain" id="PRO_5034405412" evidence="13">
    <location>
        <begin position="47"/>
        <end position="938"/>
    </location>
</feature>
<feature type="region of interest" description="Disordered" evidence="12">
    <location>
        <begin position="60"/>
        <end position="92"/>
    </location>
</feature>
<dbReference type="SUPFAM" id="SSF55486">
    <property type="entry name" value="Metalloproteases ('zincins'), catalytic domain"/>
    <property type="match status" value="1"/>
</dbReference>
<feature type="domain" description="Disintegrin" evidence="14">
    <location>
        <begin position="534"/>
        <end position="619"/>
    </location>
</feature>
<proteinExistence type="predicted"/>
<organism evidence="16 17">
    <name type="scientific">Leptobrachium leishanense</name>
    <name type="common">Leishan spiny toad</name>
    <dbReference type="NCBI Taxonomy" id="445787"/>
    <lineage>
        <taxon>Eukaryota</taxon>
        <taxon>Metazoa</taxon>
        <taxon>Chordata</taxon>
        <taxon>Craniata</taxon>
        <taxon>Vertebrata</taxon>
        <taxon>Euteleostomi</taxon>
        <taxon>Amphibia</taxon>
        <taxon>Batrachia</taxon>
        <taxon>Anura</taxon>
        <taxon>Pelobatoidea</taxon>
        <taxon>Megophryidae</taxon>
        <taxon>Leptobrachium</taxon>
    </lineage>
</organism>
<feature type="compositionally biased region" description="Polar residues" evidence="12">
    <location>
        <begin position="73"/>
        <end position="84"/>
    </location>
</feature>
<sequence>MEEAGISLRHPRPSSPTPLLPAHLSCPTLIHLFFLLLLSCTQPWGAAVSQTVPHCCNETAGGSAGSLAEEEQPSQQNHSTSESSNHNRSDGVRQEITLPSRLVYYINKESESPFHILDTKARDQKKHNKAVHLAQASFLIEAFGTAFILDLTLNKSKASGCLSVCPWMYGNVFVLFISVAHLAEAISLSVNSSALPSGLLSLDYTEIEYNEGKPRQSKGGEHCYYHGRIRGIENSRVAVSTCNGLHGMFDDGVHTYTIHPVDLSHNYGSTSRPHIIERAPGSQISKHSNDLEETEAEEQTAQAQWLRRRRRKRAVNQAQRGIFEEMKYVELMIVNDHQMYKKHRSSHIYTNNFAKSVVNLVDLIYKEQLNTRVVLVAVETWTDKDRIPIGSDPLKMLHDFSKYRQNHIKQHADAVHLLSNGTFHYKRSSMSYFGGVCSLTRGVGVNEYGIPLSMAQQLAQSLAQNLGIQWEPASRKVKPKECDCSENFGGCIMEETGVYHSRMFSKCSIAEYKEFLNRGGGSCLFNRPTKLFEVTECGNGYVEAGEECDCGFRLDCFGDCCKKCSLSNGAHCSDGPCCNTSCLFLPREYDCRNAVNECDITEHCTGDSGQCPPNLHKQDGYSCDSNQGRCYNGECKTRDNQCKHIWGSKAAGSDKSCYEKLNTEGTEKGNCGKEGERWIQCSKHDVFCGFLLCANVSKIPRIGQLKSDISPTYINHQGRVVDCSGAHVVLDDETDMGYVEDGTPCGPSMMCLDRKCLPIQSLNISSCPMGSNGKICSGHGVCSSEATCICSSTWAGTDCSIYDPKKESGGKKENVPKEMSKREGMIRLSLEYEVAHFGNCLPALLVYGAGLLRNIYGKSPSHPMKISNTKKLSCQDCNGHWNKLEISNNVLNALSMEIQKHQLKCLHEIRFSLQEIQVQYLFFHENIVNVKLNEHLQT</sequence>
<dbReference type="Pfam" id="PF01421">
    <property type="entry name" value="Reprolysin"/>
    <property type="match status" value="1"/>
</dbReference>
<evidence type="ECO:0000256" key="11">
    <source>
        <dbReference type="PROSITE-ProRule" id="PRU00276"/>
    </source>
</evidence>
<keyword evidence="2" id="KW-0165">Cleavage on pair of basic residues</keyword>
<keyword evidence="5" id="KW-1133">Transmembrane helix</keyword>
<dbReference type="Gene3D" id="3.40.390.10">
    <property type="entry name" value="Collagenase (Catalytic Domain)"/>
    <property type="match status" value="1"/>
</dbReference>
<evidence type="ECO:0000256" key="6">
    <source>
        <dbReference type="ARBA" id="ARBA00023136"/>
    </source>
</evidence>
<evidence type="ECO:0000256" key="1">
    <source>
        <dbReference type="ARBA" id="ARBA00022536"/>
    </source>
</evidence>
<comment type="subcellular location">
    <subcellularLocation>
        <location evidence="9">Endomembrane system</location>
        <topology evidence="9">Single-pass type I membrane protein</topology>
    </subcellularLocation>
</comment>
<dbReference type="InterPro" id="IPR024079">
    <property type="entry name" value="MetalloPept_cat_dom_sf"/>
</dbReference>
<evidence type="ECO:0000313" key="17">
    <source>
        <dbReference type="Proteomes" id="UP000694569"/>
    </source>
</evidence>
<evidence type="ECO:0000256" key="8">
    <source>
        <dbReference type="ARBA" id="ARBA00023180"/>
    </source>
</evidence>
<evidence type="ECO:0000256" key="10">
    <source>
        <dbReference type="PROSITE-ProRule" id="PRU00068"/>
    </source>
</evidence>
<evidence type="ECO:0000256" key="12">
    <source>
        <dbReference type="SAM" id="MobiDB-lite"/>
    </source>
</evidence>
<reference evidence="16" key="1">
    <citation type="submission" date="2025-08" db="UniProtKB">
        <authorList>
            <consortium name="Ensembl"/>
        </authorList>
    </citation>
    <scope>IDENTIFICATION</scope>
</reference>
<dbReference type="PROSITE" id="PS00022">
    <property type="entry name" value="EGF_1"/>
    <property type="match status" value="1"/>
</dbReference>
<dbReference type="InterPro" id="IPR018358">
    <property type="entry name" value="Disintegrin_CS"/>
</dbReference>
<dbReference type="PANTHER" id="PTHR11905">
    <property type="entry name" value="ADAM A DISINTEGRIN AND METALLOPROTEASE DOMAIN"/>
    <property type="match status" value="1"/>
</dbReference>
<dbReference type="GO" id="GO:0004222">
    <property type="term" value="F:metalloendopeptidase activity"/>
    <property type="evidence" value="ECO:0007669"/>
    <property type="project" value="InterPro"/>
</dbReference>
<dbReference type="Pfam" id="PF00200">
    <property type="entry name" value="Disintegrin"/>
    <property type="match status" value="1"/>
</dbReference>
<evidence type="ECO:0000256" key="4">
    <source>
        <dbReference type="ARBA" id="ARBA00022729"/>
    </source>
</evidence>
<dbReference type="PANTHER" id="PTHR11905:SF13">
    <property type="entry name" value="DISINTEGRIN AND METALLOPROTEINASE DOMAIN-CONTAINING PROTEIN 23"/>
    <property type="match status" value="1"/>
</dbReference>
<dbReference type="InterPro" id="IPR001590">
    <property type="entry name" value="Peptidase_M12B"/>
</dbReference>
<evidence type="ECO:0000256" key="7">
    <source>
        <dbReference type="ARBA" id="ARBA00023157"/>
    </source>
</evidence>
<evidence type="ECO:0000256" key="2">
    <source>
        <dbReference type="ARBA" id="ARBA00022685"/>
    </source>
</evidence>
<dbReference type="GO" id="GO:0042734">
    <property type="term" value="C:presynaptic membrane"/>
    <property type="evidence" value="ECO:0007669"/>
    <property type="project" value="TreeGrafter"/>
</dbReference>
<dbReference type="OrthoDB" id="5951731at2759"/>
<dbReference type="FunFam" id="3.40.390.10:FF:000014">
    <property type="entry name" value="disintegrin and metalloproteinase domain-containing protein 11"/>
    <property type="match status" value="1"/>
</dbReference>
<dbReference type="PROSITE" id="PS00427">
    <property type="entry name" value="DISINTEGRIN_1"/>
    <property type="match status" value="1"/>
</dbReference>
<protein>
    <submittedName>
        <fullName evidence="16">ADAM metallopeptidase domain 23</fullName>
    </submittedName>
</protein>
<feature type="disulfide bond" evidence="10">
    <location>
        <begin position="591"/>
        <end position="611"/>
    </location>
</feature>
<evidence type="ECO:0000259" key="14">
    <source>
        <dbReference type="PROSITE" id="PS50214"/>
    </source>
</evidence>
<dbReference type="FunFam" id="4.10.70.10:FF:000001">
    <property type="entry name" value="Disintegrin and metalloproteinase domain-containing protein 22"/>
    <property type="match status" value="1"/>
</dbReference>
<reference evidence="16" key="2">
    <citation type="submission" date="2025-09" db="UniProtKB">
        <authorList>
            <consortium name="Ensembl"/>
        </authorList>
    </citation>
    <scope>IDENTIFICATION</scope>
</reference>
<dbReference type="InterPro" id="IPR034027">
    <property type="entry name" value="Reprolysin_adamalysin"/>
</dbReference>
<accession>A0A8C5QWA1</accession>
<keyword evidence="7 10" id="KW-1015">Disulfide bond</keyword>
<evidence type="ECO:0000256" key="9">
    <source>
        <dbReference type="ARBA" id="ARBA00046288"/>
    </source>
</evidence>
<keyword evidence="17" id="KW-1185">Reference proteome</keyword>
<keyword evidence="1" id="KW-0245">EGF-like domain</keyword>
<gene>
    <name evidence="16" type="primary">ADAM23</name>
</gene>
<dbReference type="Pfam" id="PF23106">
    <property type="entry name" value="EGF_Teneurin"/>
    <property type="match status" value="1"/>
</dbReference>
<dbReference type="SMART" id="SM00050">
    <property type="entry name" value="DISIN"/>
    <property type="match status" value="1"/>
</dbReference>
<dbReference type="InterPro" id="IPR000742">
    <property type="entry name" value="EGF"/>
</dbReference>
<dbReference type="SUPFAM" id="SSF57552">
    <property type="entry name" value="Blood coagulation inhibitor (disintegrin)"/>
    <property type="match status" value="1"/>
</dbReference>
<dbReference type="Ensembl" id="ENSLLET00000044896.1">
    <property type="protein sequence ID" value="ENSLLEP00000043181.1"/>
    <property type="gene ID" value="ENSLLEG00000027464.1"/>
</dbReference>
<dbReference type="InterPro" id="IPR001762">
    <property type="entry name" value="Disintegrin_dom"/>
</dbReference>
<keyword evidence="4 13" id="KW-0732">Signal</keyword>
<dbReference type="Gene3D" id="4.10.70.10">
    <property type="entry name" value="Disintegrin domain"/>
    <property type="match status" value="1"/>
</dbReference>
<evidence type="ECO:0000256" key="3">
    <source>
        <dbReference type="ARBA" id="ARBA00022692"/>
    </source>
</evidence>
<evidence type="ECO:0000313" key="16">
    <source>
        <dbReference type="Ensembl" id="ENSLLEP00000043181.1"/>
    </source>
</evidence>
<name>A0A8C5QWA1_9ANUR</name>
<keyword evidence="3" id="KW-0812">Transmembrane</keyword>
<feature type="signal peptide" evidence="13">
    <location>
        <begin position="1"/>
        <end position="46"/>
    </location>
</feature>
<dbReference type="GeneTree" id="ENSGT00940000158781"/>
<dbReference type="PROSITE" id="PS50214">
    <property type="entry name" value="DISINTEGRIN_2"/>
    <property type="match status" value="1"/>
</dbReference>
<keyword evidence="8" id="KW-0325">Glycoprotein</keyword>
<dbReference type="AlphaFoldDB" id="A0A8C5QWA1"/>
<dbReference type="Pfam" id="PF08516">
    <property type="entry name" value="ADAM_CR"/>
    <property type="match status" value="1"/>
</dbReference>
<evidence type="ECO:0000259" key="15">
    <source>
        <dbReference type="PROSITE" id="PS50215"/>
    </source>
</evidence>
<evidence type="ECO:0000256" key="5">
    <source>
        <dbReference type="ARBA" id="ARBA00022989"/>
    </source>
</evidence>
<keyword evidence="6" id="KW-0472">Membrane</keyword>
<feature type="domain" description="Peptidase M12B" evidence="15">
    <location>
        <begin position="327"/>
        <end position="528"/>
    </location>
</feature>
<dbReference type="Gene3D" id="2.10.25.10">
    <property type="entry name" value="Laminin"/>
    <property type="match status" value="1"/>
</dbReference>
<dbReference type="CDD" id="cd04269">
    <property type="entry name" value="ZnMc_adamalysin_II_like"/>
    <property type="match status" value="1"/>
</dbReference>
<dbReference type="InterPro" id="IPR036436">
    <property type="entry name" value="Disintegrin_dom_sf"/>
</dbReference>
<dbReference type="PROSITE" id="PS50215">
    <property type="entry name" value="ADAM_MEPRO"/>
    <property type="match status" value="1"/>
</dbReference>
<dbReference type="GO" id="GO:0006508">
    <property type="term" value="P:proteolysis"/>
    <property type="evidence" value="ECO:0007669"/>
    <property type="project" value="InterPro"/>
</dbReference>
<dbReference type="SMART" id="SM00608">
    <property type="entry name" value="ACR"/>
    <property type="match status" value="1"/>
</dbReference>
<comment type="caution">
    <text evidence="11">Lacks conserved residue(s) required for the propagation of feature annotation.</text>
</comment>
<dbReference type="GO" id="GO:0012505">
    <property type="term" value="C:endomembrane system"/>
    <property type="evidence" value="ECO:0007669"/>
    <property type="project" value="UniProtKB-SubCell"/>
</dbReference>
<dbReference type="Proteomes" id="UP000694569">
    <property type="component" value="Unplaced"/>
</dbReference>
<evidence type="ECO:0000256" key="13">
    <source>
        <dbReference type="SAM" id="SignalP"/>
    </source>
</evidence>